<evidence type="ECO:0000256" key="3">
    <source>
        <dbReference type="ARBA" id="ARBA00022603"/>
    </source>
</evidence>
<comment type="catalytic activity">
    <reaction evidence="7">
        <text>guanosine(37) in tRNA + S-adenosyl-L-methionine = N(1)-methylguanosine(37) in tRNA + S-adenosyl-L-homocysteine + H(+)</text>
        <dbReference type="Rhea" id="RHEA:36899"/>
        <dbReference type="Rhea" id="RHEA-COMP:10145"/>
        <dbReference type="Rhea" id="RHEA-COMP:10147"/>
        <dbReference type="ChEBI" id="CHEBI:15378"/>
        <dbReference type="ChEBI" id="CHEBI:57856"/>
        <dbReference type="ChEBI" id="CHEBI:59789"/>
        <dbReference type="ChEBI" id="CHEBI:73542"/>
        <dbReference type="ChEBI" id="CHEBI:74269"/>
        <dbReference type="EC" id="2.1.1.228"/>
    </reaction>
</comment>
<keyword evidence="2" id="KW-0963">Cytoplasm</keyword>
<dbReference type="GO" id="GO:0005739">
    <property type="term" value="C:mitochondrion"/>
    <property type="evidence" value="ECO:0007669"/>
    <property type="project" value="GOC"/>
</dbReference>
<evidence type="ECO:0000259" key="9">
    <source>
        <dbReference type="PROSITE" id="PS51684"/>
    </source>
</evidence>
<evidence type="ECO:0000256" key="6">
    <source>
        <dbReference type="ARBA" id="ARBA00022694"/>
    </source>
</evidence>
<reference evidence="10 11" key="1">
    <citation type="submission" date="2018-11" db="EMBL/GenBank/DDBJ databases">
        <authorList>
            <consortium name="Pathogen Informatics"/>
        </authorList>
    </citation>
    <scope>NUCLEOTIDE SEQUENCE [LARGE SCALE GENOMIC DNA]</scope>
</reference>
<dbReference type="GO" id="GO:0002939">
    <property type="term" value="P:tRNA N1-guanine methylation"/>
    <property type="evidence" value="ECO:0007669"/>
    <property type="project" value="TreeGrafter"/>
</dbReference>
<feature type="compositionally biased region" description="Basic and acidic residues" evidence="8">
    <location>
        <begin position="160"/>
        <end position="176"/>
    </location>
</feature>
<feature type="non-terminal residue" evidence="10">
    <location>
        <position position="345"/>
    </location>
</feature>
<dbReference type="Pfam" id="PF25133">
    <property type="entry name" value="TYW2_N_2"/>
    <property type="match status" value="1"/>
</dbReference>
<name>A0A3P7LNJ7_DIBLA</name>
<dbReference type="SUPFAM" id="SSF53335">
    <property type="entry name" value="S-adenosyl-L-methionine-dependent methyltransferases"/>
    <property type="match status" value="1"/>
</dbReference>
<evidence type="ECO:0000256" key="8">
    <source>
        <dbReference type="SAM" id="MobiDB-lite"/>
    </source>
</evidence>
<dbReference type="AlphaFoldDB" id="A0A3P7LNJ7"/>
<dbReference type="InterPro" id="IPR030382">
    <property type="entry name" value="MeTrfase_TRM5/TYW2"/>
</dbReference>
<keyword evidence="3" id="KW-0489">Methyltransferase</keyword>
<evidence type="ECO:0000256" key="2">
    <source>
        <dbReference type="ARBA" id="ARBA00022490"/>
    </source>
</evidence>
<dbReference type="InterPro" id="IPR056744">
    <property type="entry name" value="TRM5/TYW2-like_N"/>
</dbReference>
<feature type="region of interest" description="Disordered" evidence="8">
    <location>
        <begin position="155"/>
        <end position="178"/>
    </location>
</feature>
<dbReference type="FunFam" id="3.30.300.110:FF:000001">
    <property type="entry name" value="tRNA (guanine(37)-N1)-methyltransferase"/>
    <property type="match status" value="1"/>
</dbReference>
<dbReference type="PANTHER" id="PTHR23245:SF36">
    <property type="entry name" value="TRNA (GUANINE(37)-N1)-METHYLTRANSFERASE"/>
    <property type="match status" value="1"/>
</dbReference>
<evidence type="ECO:0000313" key="10">
    <source>
        <dbReference type="EMBL" id="VDN14870.1"/>
    </source>
</evidence>
<sequence>MTSKAAPIEQETIVGCRLQERFVFAAARVTCCLLSWRNIADPYSRILLLGRAVVSSLQPVRTCHFGRMADTTKVVDNDSDKTCELPPALDLQLDKTKFTRTAIFFTVGLPIGREYKSCLEKLRSYMTGFLNLPKFKSTYTDKSGSQRKLIFIRQVPTQRDQNESPSAEKKEEENGAHNRLSWQELEDLRIEIPASPEEEVRELIANPEATVPPSLGDCLQPDGLPSRPCAFRMTLTYDNLPLEKVLKELLPKDMEAVTGFSVIGHIAHFNLKPEALPYRKLIGEVILNKLPRVRTVLHKASKIDTDFRTFSVDLMAGEPVYLTTVKENNVSFKLDFSKVYWNPRL</sequence>
<dbReference type="PROSITE" id="PS51684">
    <property type="entry name" value="SAM_MT_TRM5_TYW2"/>
    <property type="match status" value="1"/>
</dbReference>
<keyword evidence="4" id="KW-0808">Transferase</keyword>
<protein>
    <recommendedName>
        <fullName evidence="9">SAM-dependent methyltransferase TRM5/TYW2-type domain-containing protein</fullName>
    </recommendedName>
</protein>
<feature type="domain" description="SAM-dependent methyltransferase TRM5/TYW2-type" evidence="9">
    <location>
        <begin position="260"/>
        <end position="345"/>
    </location>
</feature>
<dbReference type="Gene3D" id="3.30.300.110">
    <property type="entry name" value="Met-10+ protein-like domains"/>
    <property type="match status" value="1"/>
</dbReference>
<evidence type="ECO:0000313" key="11">
    <source>
        <dbReference type="Proteomes" id="UP000281553"/>
    </source>
</evidence>
<evidence type="ECO:0000256" key="4">
    <source>
        <dbReference type="ARBA" id="ARBA00022679"/>
    </source>
</evidence>
<dbReference type="OrthoDB" id="408788at2759"/>
<proteinExistence type="inferred from homology"/>
<keyword evidence="6" id="KW-0819">tRNA processing</keyword>
<comment type="similarity">
    <text evidence="1">Belongs to the class I-like SAM-binding methyltransferase superfamily. TRM5/TYW2 family.</text>
</comment>
<evidence type="ECO:0000256" key="7">
    <source>
        <dbReference type="ARBA" id="ARBA00047783"/>
    </source>
</evidence>
<accession>A0A3P7LNJ7</accession>
<dbReference type="GO" id="GO:0070901">
    <property type="term" value="P:mitochondrial tRNA methylation"/>
    <property type="evidence" value="ECO:0007669"/>
    <property type="project" value="UniProtKB-ARBA"/>
</dbReference>
<evidence type="ECO:0000256" key="1">
    <source>
        <dbReference type="ARBA" id="ARBA00009775"/>
    </source>
</evidence>
<dbReference type="InterPro" id="IPR029063">
    <property type="entry name" value="SAM-dependent_MTases_sf"/>
</dbReference>
<dbReference type="GO" id="GO:0052906">
    <property type="term" value="F:tRNA (guanine(37)-N1)-methyltransferase activity"/>
    <property type="evidence" value="ECO:0007669"/>
    <property type="project" value="UniProtKB-EC"/>
</dbReference>
<dbReference type="PANTHER" id="PTHR23245">
    <property type="entry name" value="TRNA METHYLTRANSFERASE"/>
    <property type="match status" value="1"/>
</dbReference>
<evidence type="ECO:0000256" key="5">
    <source>
        <dbReference type="ARBA" id="ARBA00022691"/>
    </source>
</evidence>
<dbReference type="Proteomes" id="UP000281553">
    <property type="component" value="Unassembled WGS sequence"/>
</dbReference>
<keyword evidence="11" id="KW-1185">Reference proteome</keyword>
<organism evidence="10 11">
    <name type="scientific">Dibothriocephalus latus</name>
    <name type="common">Fish tapeworm</name>
    <name type="synonym">Diphyllobothrium latum</name>
    <dbReference type="NCBI Taxonomy" id="60516"/>
    <lineage>
        <taxon>Eukaryota</taxon>
        <taxon>Metazoa</taxon>
        <taxon>Spiralia</taxon>
        <taxon>Lophotrochozoa</taxon>
        <taxon>Platyhelminthes</taxon>
        <taxon>Cestoda</taxon>
        <taxon>Eucestoda</taxon>
        <taxon>Diphyllobothriidea</taxon>
        <taxon>Diphyllobothriidae</taxon>
        <taxon>Dibothriocephalus</taxon>
    </lineage>
</organism>
<keyword evidence="5" id="KW-0949">S-adenosyl-L-methionine</keyword>
<gene>
    <name evidence="10" type="ORF">DILT_LOCUS10701</name>
</gene>
<dbReference type="EMBL" id="UYRU01060630">
    <property type="protein sequence ID" value="VDN14870.1"/>
    <property type="molecule type" value="Genomic_DNA"/>
</dbReference>